<reference evidence="3" key="1">
    <citation type="journal article" date="2023" name="IScience">
        <title>Live-bearing cockroach genome reveals convergent evolutionary mechanisms linked to viviparity in insects and beyond.</title>
        <authorList>
            <person name="Fouks B."/>
            <person name="Harrison M.C."/>
            <person name="Mikhailova A.A."/>
            <person name="Marchal E."/>
            <person name="English S."/>
            <person name="Carruthers M."/>
            <person name="Jennings E.C."/>
            <person name="Chiamaka E.L."/>
            <person name="Frigard R.A."/>
            <person name="Pippel M."/>
            <person name="Attardo G.M."/>
            <person name="Benoit J.B."/>
            <person name="Bornberg-Bauer E."/>
            <person name="Tobe S.S."/>
        </authorList>
    </citation>
    <scope>NUCLEOTIDE SEQUENCE</scope>
    <source>
        <strain evidence="3">Stay&amp;Tobe</strain>
    </source>
</reference>
<dbReference type="InterPro" id="IPR026622">
    <property type="entry name" value="Mxra7"/>
</dbReference>
<organism evidence="3 4">
    <name type="scientific">Diploptera punctata</name>
    <name type="common">Pacific beetle cockroach</name>
    <dbReference type="NCBI Taxonomy" id="6984"/>
    <lineage>
        <taxon>Eukaryota</taxon>
        <taxon>Metazoa</taxon>
        <taxon>Ecdysozoa</taxon>
        <taxon>Arthropoda</taxon>
        <taxon>Hexapoda</taxon>
        <taxon>Insecta</taxon>
        <taxon>Pterygota</taxon>
        <taxon>Neoptera</taxon>
        <taxon>Polyneoptera</taxon>
        <taxon>Dictyoptera</taxon>
        <taxon>Blattodea</taxon>
        <taxon>Blaberoidea</taxon>
        <taxon>Blaberidae</taxon>
        <taxon>Diplopterinae</taxon>
        <taxon>Diploptera</taxon>
    </lineage>
</organism>
<keyword evidence="1" id="KW-0812">Transmembrane</keyword>
<gene>
    <name evidence="3" type="ORF">L9F63_003417</name>
</gene>
<sequence length="136" mass="16382">MLTITSWFGNLSIYYDNLSTYYVFTILLSFLAVFLTWWFQETQSKHLQHDMNETEKDDHSPETIENESIVTHYKKFRQKAIAEQLSAGLTPEQLEEEKEMEKKQLEAILQLLKEQEDKFHVNSMEELEDQLRLYRR</sequence>
<keyword evidence="1" id="KW-1133">Transmembrane helix</keyword>
<keyword evidence="4" id="KW-1185">Reference proteome</keyword>
<feature type="domain" description="Matrix-remodeling-associated protein 7 helical" evidence="2">
    <location>
        <begin position="75"/>
        <end position="135"/>
    </location>
</feature>
<comment type="caution">
    <text evidence="3">The sequence shown here is derived from an EMBL/GenBank/DDBJ whole genome shotgun (WGS) entry which is preliminary data.</text>
</comment>
<keyword evidence="1" id="KW-0472">Membrane</keyword>
<dbReference type="PANTHER" id="PTHR21845">
    <property type="entry name" value="TRANSMEMBRANE ANCHOR PROTEIN 1"/>
    <property type="match status" value="1"/>
</dbReference>
<name>A0AAD7ZKM2_DIPPU</name>
<dbReference type="Proteomes" id="UP001233999">
    <property type="component" value="Unassembled WGS sequence"/>
</dbReference>
<reference evidence="3" key="2">
    <citation type="submission" date="2023-05" db="EMBL/GenBank/DDBJ databases">
        <authorList>
            <person name="Fouks B."/>
        </authorList>
    </citation>
    <scope>NUCLEOTIDE SEQUENCE</scope>
    <source>
        <strain evidence="3">Stay&amp;Tobe</strain>
        <tissue evidence="3">Testes</tissue>
    </source>
</reference>
<accession>A0AAD7ZKM2</accession>
<dbReference type="Pfam" id="PF25473">
    <property type="entry name" value="MXRA7_helical"/>
    <property type="match status" value="1"/>
</dbReference>
<dbReference type="AlphaFoldDB" id="A0AAD7ZKM2"/>
<protein>
    <recommendedName>
        <fullName evidence="2">Matrix-remodeling-associated protein 7 helical domain-containing protein</fullName>
    </recommendedName>
</protein>
<evidence type="ECO:0000313" key="3">
    <source>
        <dbReference type="EMBL" id="KAJ9582288.1"/>
    </source>
</evidence>
<evidence type="ECO:0000256" key="1">
    <source>
        <dbReference type="SAM" id="Phobius"/>
    </source>
</evidence>
<evidence type="ECO:0000313" key="4">
    <source>
        <dbReference type="Proteomes" id="UP001233999"/>
    </source>
</evidence>
<evidence type="ECO:0000259" key="2">
    <source>
        <dbReference type="Pfam" id="PF25473"/>
    </source>
</evidence>
<dbReference type="PANTHER" id="PTHR21845:SF2">
    <property type="entry name" value="MATRIX-REMODELING-ASSOCIATED PROTEIN 7"/>
    <property type="match status" value="1"/>
</dbReference>
<dbReference type="EMBL" id="JASPKZ010007815">
    <property type="protein sequence ID" value="KAJ9582288.1"/>
    <property type="molecule type" value="Genomic_DNA"/>
</dbReference>
<feature type="transmembrane region" description="Helical" evidence="1">
    <location>
        <begin position="20"/>
        <end position="39"/>
    </location>
</feature>
<dbReference type="InterPro" id="IPR057534">
    <property type="entry name" value="MXRA7_helical"/>
</dbReference>
<proteinExistence type="predicted"/>